<gene>
    <name evidence="1" type="ORF">DXA79_05080</name>
</gene>
<dbReference type="AlphaFoldDB" id="A0A3E5HLI1"/>
<name>A0A3E5HLI1_BIFPS</name>
<reference evidence="1 2" key="1">
    <citation type="submission" date="2018-08" db="EMBL/GenBank/DDBJ databases">
        <title>A genome reference for cultivated species of the human gut microbiota.</title>
        <authorList>
            <person name="Zou Y."/>
            <person name="Xue W."/>
            <person name="Luo G."/>
        </authorList>
    </citation>
    <scope>NUCLEOTIDE SEQUENCE [LARGE SCALE GENOMIC DNA]</scope>
    <source>
        <strain evidence="1 2">OF05-12</strain>
    </source>
</reference>
<protein>
    <submittedName>
        <fullName evidence="1">Uncharacterized protein</fullName>
    </submittedName>
</protein>
<accession>A0A3E5HLI1</accession>
<sequence>MNGMDALFCTMCGRPTSLDHSRSYILTVVQTSRGRHSVRRDIRICDHCAAGRRHMADIVIARDGGPRVLMDARAQERTPRS</sequence>
<dbReference type="EMBL" id="QSWD01000003">
    <property type="protein sequence ID" value="RGP02615.1"/>
    <property type="molecule type" value="Genomic_DNA"/>
</dbReference>
<evidence type="ECO:0000313" key="2">
    <source>
        <dbReference type="Proteomes" id="UP000261031"/>
    </source>
</evidence>
<organism evidence="1 2">
    <name type="scientific">Bifidobacterium pseudocatenulatum</name>
    <dbReference type="NCBI Taxonomy" id="28026"/>
    <lineage>
        <taxon>Bacteria</taxon>
        <taxon>Bacillati</taxon>
        <taxon>Actinomycetota</taxon>
        <taxon>Actinomycetes</taxon>
        <taxon>Bifidobacteriales</taxon>
        <taxon>Bifidobacteriaceae</taxon>
        <taxon>Bifidobacterium</taxon>
    </lineage>
</organism>
<proteinExistence type="predicted"/>
<evidence type="ECO:0000313" key="1">
    <source>
        <dbReference type="EMBL" id="RGP02615.1"/>
    </source>
</evidence>
<dbReference type="Proteomes" id="UP000261031">
    <property type="component" value="Unassembled WGS sequence"/>
</dbReference>
<comment type="caution">
    <text evidence="1">The sequence shown here is derived from an EMBL/GenBank/DDBJ whole genome shotgun (WGS) entry which is preliminary data.</text>
</comment>